<feature type="transmembrane region" description="Helical" evidence="6">
    <location>
        <begin position="55"/>
        <end position="76"/>
    </location>
</feature>
<dbReference type="PANTHER" id="PTHR31162:SF0">
    <property type="entry name" value="MALIC ACID TRANSPORT PROTEIN"/>
    <property type="match status" value="1"/>
</dbReference>
<dbReference type="GO" id="GO:0015140">
    <property type="term" value="F:malate transmembrane transporter activity"/>
    <property type="evidence" value="ECO:0007669"/>
    <property type="project" value="InterPro"/>
</dbReference>
<dbReference type="Proteomes" id="UP000235371">
    <property type="component" value="Unassembled WGS sequence"/>
</dbReference>
<dbReference type="InParanoid" id="A0A2J6TR09"/>
<feature type="transmembrane region" description="Helical" evidence="6">
    <location>
        <begin position="268"/>
        <end position="290"/>
    </location>
</feature>
<dbReference type="AlphaFoldDB" id="A0A2J6TR09"/>
<proteinExistence type="predicted"/>
<feature type="compositionally biased region" description="Polar residues" evidence="5">
    <location>
        <begin position="28"/>
        <end position="37"/>
    </location>
</feature>
<keyword evidence="4 6" id="KW-0472">Membrane</keyword>
<keyword evidence="3 6" id="KW-1133">Transmembrane helix</keyword>
<comment type="subcellular location">
    <subcellularLocation>
        <location evidence="1">Membrane</location>
        <topology evidence="1">Multi-pass membrane protein</topology>
    </subcellularLocation>
</comment>
<evidence type="ECO:0000313" key="8">
    <source>
        <dbReference type="Proteomes" id="UP000235371"/>
    </source>
</evidence>
<feature type="transmembrane region" description="Helical" evidence="6">
    <location>
        <begin position="158"/>
        <end position="179"/>
    </location>
</feature>
<feature type="transmembrane region" description="Helical" evidence="6">
    <location>
        <begin position="228"/>
        <end position="248"/>
    </location>
</feature>
<evidence type="ECO:0000256" key="3">
    <source>
        <dbReference type="ARBA" id="ARBA00022989"/>
    </source>
</evidence>
<gene>
    <name evidence="7" type="ORF">K444DRAFT_608031</name>
</gene>
<feature type="transmembrane region" description="Helical" evidence="6">
    <location>
        <begin position="435"/>
        <end position="453"/>
    </location>
</feature>
<dbReference type="InterPro" id="IPR004695">
    <property type="entry name" value="SLAC1/Mae1/Ssu1/TehA"/>
</dbReference>
<organism evidence="7 8">
    <name type="scientific">Hyaloscypha bicolor E</name>
    <dbReference type="NCBI Taxonomy" id="1095630"/>
    <lineage>
        <taxon>Eukaryota</taxon>
        <taxon>Fungi</taxon>
        <taxon>Dikarya</taxon>
        <taxon>Ascomycota</taxon>
        <taxon>Pezizomycotina</taxon>
        <taxon>Leotiomycetes</taxon>
        <taxon>Helotiales</taxon>
        <taxon>Hyaloscyphaceae</taxon>
        <taxon>Hyaloscypha</taxon>
        <taxon>Hyaloscypha bicolor</taxon>
    </lineage>
</organism>
<dbReference type="CDD" id="cd09317">
    <property type="entry name" value="TDT_Mae1_like"/>
    <property type="match status" value="1"/>
</dbReference>
<dbReference type="InterPro" id="IPR030185">
    <property type="entry name" value="Mae1"/>
</dbReference>
<evidence type="ECO:0000313" key="7">
    <source>
        <dbReference type="EMBL" id="PMD65449.1"/>
    </source>
</evidence>
<keyword evidence="2 6" id="KW-0812">Transmembrane</keyword>
<feature type="transmembrane region" description="Helical" evidence="6">
    <location>
        <begin position="311"/>
        <end position="331"/>
    </location>
</feature>
<evidence type="ECO:0000256" key="4">
    <source>
        <dbReference type="ARBA" id="ARBA00023136"/>
    </source>
</evidence>
<feature type="transmembrane region" description="Helical" evidence="6">
    <location>
        <begin position="407"/>
        <end position="429"/>
    </location>
</feature>
<evidence type="ECO:0000256" key="2">
    <source>
        <dbReference type="ARBA" id="ARBA00022692"/>
    </source>
</evidence>
<sequence length="477" mass="52319">MPLPTVQTRVDGPMMPVSRQSTRRRHSSNSLEGQRGSLQTTKETLHGDLSVRDRIHHFTLAWFTCTMSTGGIALLLSQTPHRFHGLQAIGDIVLILDIVLFLLFCSLLAARFTLFPQTMRSCLTHPTESLFIPTFWISIVNIFSNIQQYGVPHTGYWLVVTLRVLFWLYAALTLCIATGQYYFLFTGKPLTVQNMTPQWILPIFPIMLCGTLASLISPSQPSSQALPILIAGISFQGLGMLIAVFMYGPYISRLMTSGLPNPNTRPGMFIAVGPPSFTGLALLGISNDLGRIYPSYTSISGVSDPAIIPDVFRILAVAVAVFLWATAFWFFSISLVSTLAGALGMQGMSFHLVWWSFGKLYSHPILLFSAITSESSDPGSSIGACLHISVGSSAPQLLNSPLRFRKAYTNSIVFPNVGFTIVTIELGSALMSEGVLWLGSVMTVLLVVIWLFVGGMHIRAVLKGDILWPGKDEDHDQ</sequence>
<dbReference type="STRING" id="1095630.A0A2J6TR09"/>
<dbReference type="Gene3D" id="1.50.10.150">
    <property type="entry name" value="Voltage-dependent anion channel"/>
    <property type="match status" value="2"/>
</dbReference>
<protein>
    <recommendedName>
        <fullName evidence="9">Malic acid transport protein</fullName>
    </recommendedName>
</protein>
<feature type="region of interest" description="Disordered" evidence="5">
    <location>
        <begin position="1"/>
        <end position="37"/>
    </location>
</feature>
<keyword evidence="8" id="KW-1185">Reference proteome</keyword>
<dbReference type="GeneID" id="36587369"/>
<accession>A0A2J6TR09</accession>
<name>A0A2J6TR09_9HELO</name>
<dbReference type="InterPro" id="IPR038665">
    <property type="entry name" value="Voltage-dep_anion_channel_sf"/>
</dbReference>
<dbReference type="PANTHER" id="PTHR31162">
    <property type="entry name" value="MALIC ACID TRANSPORT PROTEIN-RELATED"/>
    <property type="match status" value="1"/>
</dbReference>
<evidence type="ECO:0000256" key="5">
    <source>
        <dbReference type="SAM" id="MobiDB-lite"/>
    </source>
</evidence>
<feature type="transmembrane region" description="Helical" evidence="6">
    <location>
        <begin position="130"/>
        <end position="146"/>
    </location>
</feature>
<feature type="transmembrane region" description="Helical" evidence="6">
    <location>
        <begin position="88"/>
        <end position="110"/>
    </location>
</feature>
<dbReference type="Pfam" id="PF03595">
    <property type="entry name" value="SLAC1"/>
    <property type="match status" value="2"/>
</dbReference>
<evidence type="ECO:0000256" key="6">
    <source>
        <dbReference type="SAM" id="Phobius"/>
    </source>
</evidence>
<dbReference type="RefSeq" id="XP_024742353.1">
    <property type="nucleotide sequence ID" value="XM_024879292.1"/>
</dbReference>
<dbReference type="EMBL" id="KZ613746">
    <property type="protein sequence ID" value="PMD65449.1"/>
    <property type="molecule type" value="Genomic_DNA"/>
</dbReference>
<feature type="transmembrane region" description="Helical" evidence="6">
    <location>
        <begin position="199"/>
        <end position="216"/>
    </location>
</feature>
<evidence type="ECO:0008006" key="9">
    <source>
        <dbReference type="Google" id="ProtNLM"/>
    </source>
</evidence>
<dbReference type="OrthoDB" id="2901184at2759"/>
<evidence type="ECO:0000256" key="1">
    <source>
        <dbReference type="ARBA" id="ARBA00004141"/>
    </source>
</evidence>
<reference evidence="7 8" key="1">
    <citation type="submission" date="2016-04" db="EMBL/GenBank/DDBJ databases">
        <title>A degradative enzymes factory behind the ericoid mycorrhizal symbiosis.</title>
        <authorList>
            <consortium name="DOE Joint Genome Institute"/>
            <person name="Martino E."/>
            <person name="Morin E."/>
            <person name="Grelet G."/>
            <person name="Kuo A."/>
            <person name="Kohler A."/>
            <person name="Daghino S."/>
            <person name="Barry K."/>
            <person name="Choi C."/>
            <person name="Cichocki N."/>
            <person name="Clum A."/>
            <person name="Copeland A."/>
            <person name="Hainaut M."/>
            <person name="Haridas S."/>
            <person name="Labutti K."/>
            <person name="Lindquist E."/>
            <person name="Lipzen A."/>
            <person name="Khouja H.-R."/>
            <person name="Murat C."/>
            <person name="Ohm R."/>
            <person name="Olson A."/>
            <person name="Spatafora J."/>
            <person name="Veneault-Fourrey C."/>
            <person name="Henrissat B."/>
            <person name="Grigoriev I."/>
            <person name="Martin F."/>
            <person name="Perotto S."/>
        </authorList>
    </citation>
    <scope>NUCLEOTIDE SEQUENCE [LARGE SCALE GENOMIC DNA]</scope>
    <source>
        <strain evidence="7 8">E</strain>
    </source>
</reference>
<dbReference type="GO" id="GO:0016020">
    <property type="term" value="C:membrane"/>
    <property type="evidence" value="ECO:0007669"/>
    <property type="project" value="UniProtKB-SubCell"/>
</dbReference>